<protein>
    <recommendedName>
        <fullName evidence="3">ATP-grasp domain-containing protein</fullName>
    </recommendedName>
</protein>
<dbReference type="Gene3D" id="3.30.470.20">
    <property type="entry name" value="ATP-grasp fold, B domain"/>
    <property type="match status" value="1"/>
</dbReference>
<dbReference type="OrthoDB" id="7869153at2"/>
<evidence type="ECO:0000313" key="2">
    <source>
        <dbReference type="Proteomes" id="UP000012081"/>
    </source>
</evidence>
<dbReference type="PATRIC" id="fig|1300222.3.peg.2956"/>
<dbReference type="Proteomes" id="UP000012081">
    <property type="component" value="Unassembled WGS sequence"/>
</dbReference>
<name>M8DEZ7_9BACL</name>
<evidence type="ECO:0000313" key="1">
    <source>
        <dbReference type="EMBL" id="EMT51992.1"/>
    </source>
</evidence>
<dbReference type="EMBL" id="APBN01000005">
    <property type="protein sequence ID" value="EMT51992.1"/>
    <property type="molecule type" value="Genomic_DNA"/>
</dbReference>
<dbReference type="InterPro" id="IPR026838">
    <property type="entry name" value="YheC/D"/>
</dbReference>
<dbReference type="Pfam" id="PF14398">
    <property type="entry name" value="ATPgrasp_YheCD"/>
    <property type="match status" value="1"/>
</dbReference>
<accession>M8DEZ7</accession>
<keyword evidence="2" id="KW-1185">Reference proteome</keyword>
<dbReference type="AlphaFoldDB" id="M8DEZ7"/>
<evidence type="ECO:0008006" key="3">
    <source>
        <dbReference type="Google" id="ProtNLM"/>
    </source>
</evidence>
<reference evidence="1 2" key="1">
    <citation type="submission" date="2013-03" db="EMBL/GenBank/DDBJ databases">
        <title>Assembly of a new bacterial strain Brevibacillus borstelensis AK1.</title>
        <authorList>
            <person name="Rajan I."/>
            <person name="PoliReddy D."/>
            <person name="Sugumar T."/>
            <person name="Rathinam K."/>
            <person name="Alqarawi S."/>
            <person name="Khalil A.B."/>
            <person name="Sivakumar N."/>
        </authorList>
    </citation>
    <scope>NUCLEOTIDE SEQUENCE [LARGE SCALE GENOMIC DNA]</scope>
    <source>
        <strain evidence="1 2">AK1</strain>
    </source>
</reference>
<organism evidence="1 2">
    <name type="scientific">Brevibacillus borstelensis AK1</name>
    <dbReference type="NCBI Taxonomy" id="1300222"/>
    <lineage>
        <taxon>Bacteria</taxon>
        <taxon>Bacillati</taxon>
        <taxon>Bacillota</taxon>
        <taxon>Bacilli</taxon>
        <taxon>Bacillales</taxon>
        <taxon>Paenibacillaceae</taxon>
        <taxon>Brevibacillus</taxon>
    </lineage>
</organism>
<proteinExistence type="predicted"/>
<dbReference type="SUPFAM" id="SSF56059">
    <property type="entry name" value="Glutathione synthetase ATP-binding domain-like"/>
    <property type="match status" value="1"/>
</dbReference>
<dbReference type="STRING" id="1300222.I532_14153"/>
<sequence length="364" mass="42198">MDKRIGILVYRGDKGYGNPAFLRRLVEEGTSMGVEVFVFSPQDVDRIFHQIRGYEPYGAGWKWRWREWPDIVIDYYRYYPLAKHRHYLPIREGSIFRFANNRFANKFRVHQILEQEPEVYQWLPETVPFSKKNLSDMIKKHPRLYLKPSNGTAGRSILRIERKGDRFLLCGRTKKQGQKNEILPNTASLTQRIKQWVEQEKRGDEHFFLQQGLDLGLLSDRTVDARLLIQKDGQGVWRTTGMGMRVGPAHSSTSNLHGGGTALPAGQFLSSRFGVDLAEIIIHQCQELALVTAEKLESHFGQMMEFGFDLGIDTEGRVWIIEINPKPGRDIFRKLGQLSRYRQAVRRPLEYALHLLEKDSLVSQ</sequence>
<comment type="caution">
    <text evidence="1">The sequence shown here is derived from an EMBL/GenBank/DDBJ whole genome shotgun (WGS) entry which is preliminary data.</text>
</comment>
<dbReference type="RefSeq" id="WP_003389008.1">
    <property type="nucleotide sequence ID" value="NZ_APBN01000005.1"/>
</dbReference>
<dbReference type="GeneID" id="89498552"/>
<gene>
    <name evidence="1" type="ORF">I532_14153</name>
</gene>